<feature type="domain" description="N-acetyltransferase" evidence="3">
    <location>
        <begin position="1"/>
        <end position="150"/>
    </location>
</feature>
<evidence type="ECO:0000313" key="5">
    <source>
        <dbReference type="EMBL" id="MEQ0562556.1"/>
    </source>
</evidence>
<evidence type="ECO:0000256" key="2">
    <source>
        <dbReference type="ARBA" id="ARBA00023315"/>
    </source>
</evidence>
<name>A0ABV0LJS7_9PSEU</name>
<dbReference type="CDD" id="cd04301">
    <property type="entry name" value="NAT_SF"/>
    <property type="match status" value="1"/>
</dbReference>
<dbReference type="PANTHER" id="PTHR43877">
    <property type="entry name" value="AMINOALKYLPHOSPHONATE N-ACETYLTRANSFERASE-RELATED-RELATED"/>
    <property type="match status" value="1"/>
</dbReference>
<dbReference type="Proteomes" id="UP001440984">
    <property type="component" value="Unassembled WGS sequence"/>
</dbReference>
<dbReference type="EMBL" id="JBDZYD010000007">
    <property type="protein sequence ID" value="MEQ0561520.1"/>
    <property type="molecule type" value="Genomic_DNA"/>
</dbReference>
<reference evidence="5 6" key="1">
    <citation type="submission" date="2024-05" db="EMBL/GenBank/DDBJ databases">
        <authorList>
            <person name="Zhao H."/>
            <person name="Xu Y."/>
            <person name="Lin S."/>
            <person name="Spain J.C."/>
            <person name="Zhou N.-Y."/>
        </authorList>
    </citation>
    <scope>NUCLEOTIDE SEQUENCE [LARGE SCALE GENOMIC DNA]</scope>
    <source>
        <strain evidence="5 6">NEAU-NG30</strain>
    </source>
</reference>
<keyword evidence="2" id="KW-0012">Acyltransferase</keyword>
<dbReference type="EMBL" id="JBDZYD010000010">
    <property type="protein sequence ID" value="MEQ0562556.1"/>
    <property type="molecule type" value="Genomic_DNA"/>
</dbReference>
<dbReference type="RefSeq" id="WP_348952792.1">
    <property type="nucleotide sequence ID" value="NZ_JBDZYD010000007.1"/>
</dbReference>
<gene>
    <name evidence="4" type="ORF">ABJI51_20735</name>
    <name evidence="5" type="ORF">ABJI51_26045</name>
</gene>
<dbReference type="SUPFAM" id="SSF55729">
    <property type="entry name" value="Acyl-CoA N-acyltransferases (Nat)"/>
    <property type="match status" value="1"/>
</dbReference>
<dbReference type="PROSITE" id="PS51186">
    <property type="entry name" value="GNAT"/>
    <property type="match status" value="1"/>
</dbReference>
<dbReference type="Gene3D" id="3.40.630.30">
    <property type="match status" value="1"/>
</dbReference>
<organism evidence="5 6">
    <name type="scientific">Amycolatopsis melonis</name>
    <dbReference type="NCBI Taxonomy" id="3156488"/>
    <lineage>
        <taxon>Bacteria</taxon>
        <taxon>Bacillati</taxon>
        <taxon>Actinomycetota</taxon>
        <taxon>Actinomycetes</taxon>
        <taxon>Pseudonocardiales</taxon>
        <taxon>Pseudonocardiaceae</taxon>
        <taxon>Amycolatopsis</taxon>
    </lineage>
</organism>
<evidence type="ECO:0000256" key="1">
    <source>
        <dbReference type="ARBA" id="ARBA00022679"/>
    </source>
</evidence>
<sequence length="150" mass="16081">MRAREATEADAGLLLGWRNDPRTRQASRSAAVVALDEHLAWLHGVLADPDRLLLVVEHEDVPVGTVRFDREDGDAWEVSITLAPASRGRGLSGAVLAEGERVARERLGVRVVLAAVHQDNAASAALFERAGYAEAAPAVGGFRQLRKTLG</sequence>
<evidence type="ECO:0000313" key="6">
    <source>
        <dbReference type="Proteomes" id="UP001440984"/>
    </source>
</evidence>
<evidence type="ECO:0000313" key="4">
    <source>
        <dbReference type="EMBL" id="MEQ0561520.1"/>
    </source>
</evidence>
<dbReference type="InterPro" id="IPR016181">
    <property type="entry name" value="Acyl_CoA_acyltransferase"/>
</dbReference>
<comment type="caution">
    <text evidence="5">The sequence shown here is derived from an EMBL/GenBank/DDBJ whole genome shotgun (WGS) entry which is preliminary data.</text>
</comment>
<dbReference type="Pfam" id="PF13302">
    <property type="entry name" value="Acetyltransf_3"/>
    <property type="match status" value="1"/>
</dbReference>
<keyword evidence="1" id="KW-0808">Transferase</keyword>
<proteinExistence type="predicted"/>
<keyword evidence="6" id="KW-1185">Reference proteome</keyword>
<accession>A0ABV0LJS7</accession>
<dbReference type="InterPro" id="IPR050832">
    <property type="entry name" value="Bact_Acetyltransf"/>
</dbReference>
<protein>
    <submittedName>
        <fullName evidence="5">GNAT family N-acetyltransferase</fullName>
    </submittedName>
</protein>
<dbReference type="InterPro" id="IPR000182">
    <property type="entry name" value="GNAT_dom"/>
</dbReference>
<evidence type="ECO:0000259" key="3">
    <source>
        <dbReference type="PROSITE" id="PS51186"/>
    </source>
</evidence>